<dbReference type="PANTHER" id="PTHR31719:SF216">
    <property type="entry name" value="NAC DOMAIN-CONTAINING PROTEIN 68-LIKE"/>
    <property type="match status" value="1"/>
</dbReference>
<accession>A0A251PIY3</accession>
<dbReference type="Pfam" id="PF00646">
    <property type="entry name" value="F-box"/>
    <property type="match status" value="1"/>
</dbReference>
<keyword evidence="2" id="KW-0238">DNA-binding</keyword>
<dbReference type="AlphaFoldDB" id="A0A251PIY3"/>
<dbReference type="SMART" id="SM00256">
    <property type="entry name" value="FBOX"/>
    <property type="match status" value="1"/>
</dbReference>
<dbReference type="Pfam" id="PF08268">
    <property type="entry name" value="FBA_3"/>
    <property type="match status" value="1"/>
</dbReference>
<dbReference type="GO" id="GO:0006355">
    <property type="term" value="P:regulation of DNA-templated transcription"/>
    <property type="evidence" value="ECO:0007669"/>
    <property type="project" value="InterPro"/>
</dbReference>
<dbReference type="Proteomes" id="UP000006882">
    <property type="component" value="Chromosome G4"/>
</dbReference>
<dbReference type="PROSITE" id="PS51005">
    <property type="entry name" value="NAC"/>
    <property type="match status" value="1"/>
</dbReference>
<dbReference type="InterPro" id="IPR003441">
    <property type="entry name" value="NAC-dom"/>
</dbReference>
<sequence>MDSFEEENQSTMASEQYYMSLHPEVRFQPKDEELITHFLKRKISGDPLPVNIIIDELSFYEYSPIQLSQMYAFAKQKEMYFFTPVERKFTDSTLPRRKARNGYWIPTSKYENIEQGTEIIGVKKSLRFFAGRHRNASTKTNWTMLEYIAGGTAAVSQSPYFLYDWVLCKVYEEELSAKKAPESNNQGNAANEEVTGEQLHPHIRTSPLEDIFGAKKRRCLSKKYSGQLPLTICTSSYRRPCLPELPFEVIIEILSRLPVESVLRFKCVCRQWCSTFQEEDFIAKHWVRASPLRLPYRYRWDYNNSVSFYEENFKLIGNSCGLFLEKNYSSQVFRIRNFAMHQVLYLPHALNAYINTMCFVLNLSTGECKVAYFYIQGNLDAEVGLKVLTVGIDCQWRPLKLSNQTIWGQHEKYLLKRHILKPNQTEGAAHYVEIIRAGQDLYLEVQSFDLWTECFVTTRLPERVFGNLEKVFVFSWNHHLAVGEIVEEALNILVLEDFKDHKWSENKIVVPYKFLKDNPSLKNQIWAPVRVIYGKLELQGVKSFLTYDMEREIITRIEVGNDPDKEHFASHKPSLLTFKGMRPKRVRCD</sequence>
<proteinExistence type="predicted"/>
<dbReference type="PANTHER" id="PTHR31719">
    <property type="entry name" value="NAC TRANSCRIPTION FACTOR 56"/>
    <property type="match status" value="1"/>
</dbReference>
<protein>
    <recommendedName>
        <fullName evidence="10">NAC domain-containing protein</fullName>
    </recommendedName>
</protein>
<dbReference type="Gene3D" id="2.170.150.80">
    <property type="entry name" value="NAC domain"/>
    <property type="match status" value="1"/>
</dbReference>
<evidence type="ECO:0000313" key="9">
    <source>
        <dbReference type="Proteomes" id="UP000006882"/>
    </source>
</evidence>
<feature type="domain" description="NAC" evidence="7">
    <location>
        <begin position="21"/>
        <end position="173"/>
    </location>
</feature>
<evidence type="ECO:0000256" key="1">
    <source>
        <dbReference type="ARBA" id="ARBA00023015"/>
    </source>
</evidence>
<reference evidence="8 9" key="1">
    <citation type="journal article" date="2013" name="Nat. Genet.">
        <title>The high-quality draft genome of peach (Prunus persica) identifies unique patterns of genetic diversity, domestication and genome evolution.</title>
        <authorList>
            <consortium name="International Peach Genome Initiative"/>
            <person name="Verde I."/>
            <person name="Abbott A.G."/>
            <person name="Scalabrin S."/>
            <person name="Jung S."/>
            <person name="Shu S."/>
            <person name="Marroni F."/>
            <person name="Zhebentyayeva T."/>
            <person name="Dettori M.T."/>
            <person name="Grimwood J."/>
            <person name="Cattonaro F."/>
            <person name="Zuccolo A."/>
            <person name="Rossini L."/>
            <person name="Jenkins J."/>
            <person name="Vendramin E."/>
            <person name="Meisel L.A."/>
            <person name="Decroocq V."/>
            <person name="Sosinski B."/>
            <person name="Prochnik S."/>
            <person name="Mitros T."/>
            <person name="Policriti A."/>
            <person name="Cipriani G."/>
            <person name="Dondini L."/>
            <person name="Ficklin S."/>
            <person name="Goodstein D.M."/>
            <person name="Xuan P."/>
            <person name="Del Fabbro C."/>
            <person name="Aramini V."/>
            <person name="Copetti D."/>
            <person name="Gonzalez S."/>
            <person name="Horner D.S."/>
            <person name="Falchi R."/>
            <person name="Lucas S."/>
            <person name="Mica E."/>
            <person name="Maldonado J."/>
            <person name="Lazzari B."/>
            <person name="Bielenberg D."/>
            <person name="Pirona R."/>
            <person name="Miculan M."/>
            <person name="Barakat A."/>
            <person name="Testolin R."/>
            <person name="Stella A."/>
            <person name="Tartarini S."/>
            <person name="Tonutti P."/>
            <person name="Arus P."/>
            <person name="Orellana A."/>
            <person name="Wells C."/>
            <person name="Main D."/>
            <person name="Vizzotto G."/>
            <person name="Silva H."/>
            <person name="Salamini F."/>
            <person name="Schmutz J."/>
            <person name="Morgante M."/>
            <person name="Rokhsar D.S."/>
        </authorList>
    </citation>
    <scope>NUCLEOTIDE SEQUENCE [LARGE SCALE GENOMIC DNA]</scope>
    <source>
        <strain evidence="9">cv. Nemared</strain>
    </source>
</reference>
<dbReference type="InterPro" id="IPR001810">
    <property type="entry name" value="F-box_dom"/>
</dbReference>
<dbReference type="Gene3D" id="1.20.1280.50">
    <property type="match status" value="1"/>
</dbReference>
<evidence type="ECO:0000259" key="7">
    <source>
        <dbReference type="PROSITE" id="PS51005"/>
    </source>
</evidence>
<evidence type="ECO:0000313" key="8">
    <source>
        <dbReference type="EMBL" id="ONI11541.1"/>
    </source>
</evidence>
<dbReference type="InterPro" id="IPR013187">
    <property type="entry name" value="F-box-assoc_dom_typ3"/>
</dbReference>
<organism evidence="8 9">
    <name type="scientific">Prunus persica</name>
    <name type="common">Peach</name>
    <name type="synonym">Amygdalus persica</name>
    <dbReference type="NCBI Taxonomy" id="3760"/>
    <lineage>
        <taxon>Eukaryota</taxon>
        <taxon>Viridiplantae</taxon>
        <taxon>Streptophyta</taxon>
        <taxon>Embryophyta</taxon>
        <taxon>Tracheophyta</taxon>
        <taxon>Spermatophyta</taxon>
        <taxon>Magnoliopsida</taxon>
        <taxon>eudicotyledons</taxon>
        <taxon>Gunneridae</taxon>
        <taxon>Pentapetalae</taxon>
        <taxon>rosids</taxon>
        <taxon>fabids</taxon>
        <taxon>Rosales</taxon>
        <taxon>Rosaceae</taxon>
        <taxon>Amygdaloideae</taxon>
        <taxon>Amygdaleae</taxon>
        <taxon>Prunus</taxon>
    </lineage>
</organism>
<feature type="region of interest" description="Disordered" evidence="5">
    <location>
        <begin position="179"/>
        <end position="199"/>
    </location>
</feature>
<dbReference type="SMR" id="A0A251PIY3"/>
<evidence type="ECO:0000256" key="3">
    <source>
        <dbReference type="ARBA" id="ARBA00023163"/>
    </source>
</evidence>
<dbReference type="GO" id="GO:0003677">
    <property type="term" value="F:DNA binding"/>
    <property type="evidence" value="ECO:0007669"/>
    <property type="project" value="UniProtKB-KW"/>
</dbReference>
<evidence type="ECO:0000259" key="6">
    <source>
        <dbReference type="PROSITE" id="PS50181"/>
    </source>
</evidence>
<dbReference type="CDD" id="cd22157">
    <property type="entry name" value="F-box_AtFBW1-like"/>
    <property type="match status" value="1"/>
</dbReference>
<dbReference type="EMBL" id="CM007654">
    <property type="protein sequence ID" value="ONI11541.1"/>
    <property type="molecule type" value="Genomic_DNA"/>
</dbReference>
<evidence type="ECO:0008006" key="10">
    <source>
        <dbReference type="Google" id="ProtNLM"/>
    </source>
</evidence>
<name>A0A251PIY3_PRUPE</name>
<dbReference type="SUPFAM" id="SSF101941">
    <property type="entry name" value="NAC domain"/>
    <property type="match status" value="1"/>
</dbReference>
<dbReference type="InterPro" id="IPR036093">
    <property type="entry name" value="NAC_dom_sf"/>
</dbReference>
<keyword evidence="3" id="KW-0804">Transcription</keyword>
<evidence type="ECO:0000256" key="2">
    <source>
        <dbReference type="ARBA" id="ARBA00023125"/>
    </source>
</evidence>
<evidence type="ECO:0000256" key="5">
    <source>
        <dbReference type="SAM" id="MobiDB-lite"/>
    </source>
</evidence>
<gene>
    <name evidence="8" type="ORF">PRUPE_4G112200</name>
</gene>
<keyword evidence="9" id="KW-1185">Reference proteome</keyword>
<dbReference type="Pfam" id="PF02365">
    <property type="entry name" value="NAM"/>
    <property type="match status" value="1"/>
</dbReference>
<dbReference type="Gramene" id="ONI11541">
    <property type="protein sequence ID" value="ONI11541"/>
    <property type="gene ID" value="PRUPE_4G112200"/>
</dbReference>
<dbReference type="PROSITE" id="PS50181">
    <property type="entry name" value="FBOX"/>
    <property type="match status" value="1"/>
</dbReference>
<feature type="domain" description="F-box" evidence="6">
    <location>
        <begin position="239"/>
        <end position="289"/>
    </location>
</feature>
<keyword evidence="1" id="KW-0805">Transcription regulation</keyword>
<dbReference type="SUPFAM" id="SSF81383">
    <property type="entry name" value="F-box domain"/>
    <property type="match status" value="1"/>
</dbReference>
<dbReference type="InterPro" id="IPR036047">
    <property type="entry name" value="F-box-like_dom_sf"/>
</dbReference>
<evidence type="ECO:0000256" key="4">
    <source>
        <dbReference type="ARBA" id="ARBA00023242"/>
    </source>
</evidence>
<keyword evidence="4" id="KW-0539">Nucleus</keyword>